<dbReference type="Pfam" id="PF02836">
    <property type="entry name" value="Glyco_hydro_2_C"/>
    <property type="match status" value="1"/>
</dbReference>
<feature type="domain" description="Glycoside hydrolase family 2 catalytic" evidence="6">
    <location>
        <begin position="300"/>
        <end position="463"/>
    </location>
</feature>
<dbReference type="PANTHER" id="PTHR42732">
    <property type="entry name" value="BETA-GALACTOSIDASE"/>
    <property type="match status" value="1"/>
</dbReference>
<dbReference type="SUPFAM" id="SSF51445">
    <property type="entry name" value="(Trans)glycosidases"/>
    <property type="match status" value="1"/>
</dbReference>
<name>A0ABN1P5L5_9ACTN</name>
<dbReference type="Gene3D" id="3.20.20.80">
    <property type="entry name" value="Glycosidases"/>
    <property type="match status" value="1"/>
</dbReference>
<dbReference type="InterPro" id="IPR006104">
    <property type="entry name" value="Glyco_hydro_2_N"/>
</dbReference>
<evidence type="ECO:0000256" key="1">
    <source>
        <dbReference type="ARBA" id="ARBA00007401"/>
    </source>
</evidence>
<dbReference type="Gene3D" id="2.60.40.10">
    <property type="entry name" value="Immunoglobulins"/>
    <property type="match status" value="1"/>
</dbReference>
<evidence type="ECO:0000256" key="3">
    <source>
        <dbReference type="ARBA" id="ARBA00023295"/>
    </source>
</evidence>
<keyword evidence="3" id="KW-0326">Glycosidase</keyword>
<evidence type="ECO:0000313" key="9">
    <source>
        <dbReference type="Proteomes" id="UP001500418"/>
    </source>
</evidence>
<keyword evidence="2 8" id="KW-0378">Hydrolase</keyword>
<feature type="domain" description="Glycoside hydrolase family 2 immunoglobulin-like beta-sandwich" evidence="5">
    <location>
        <begin position="195"/>
        <end position="297"/>
    </location>
</feature>
<dbReference type="InterPro" id="IPR051913">
    <property type="entry name" value="GH2_Domain-Containing"/>
</dbReference>
<dbReference type="InterPro" id="IPR017853">
    <property type="entry name" value="GH"/>
</dbReference>
<protein>
    <submittedName>
        <fullName evidence="8">Glycoside hydrolase family 2</fullName>
    </submittedName>
</protein>
<feature type="region of interest" description="Disordered" evidence="4">
    <location>
        <begin position="490"/>
        <end position="510"/>
    </location>
</feature>
<keyword evidence="9" id="KW-1185">Reference proteome</keyword>
<reference evidence="8 9" key="1">
    <citation type="journal article" date="2019" name="Int. J. Syst. Evol. Microbiol.">
        <title>The Global Catalogue of Microorganisms (GCM) 10K type strain sequencing project: providing services to taxonomists for standard genome sequencing and annotation.</title>
        <authorList>
            <consortium name="The Broad Institute Genomics Platform"/>
            <consortium name="The Broad Institute Genome Sequencing Center for Infectious Disease"/>
            <person name="Wu L."/>
            <person name="Ma J."/>
        </authorList>
    </citation>
    <scope>NUCLEOTIDE SEQUENCE [LARGE SCALE GENOMIC DNA]</scope>
    <source>
        <strain evidence="8 9">JCM 11444</strain>
    </source>
</reference>
<evidence type="ECO:0000256" key="4">
    <source>
        <dbReference type="SAM" id="MobiDB-lite"/>
    </source>
</evidence>
<comment type="similarity">
    <text evidence="1">Belongs to the glycosyl hydrolase 2 family.</text>
</comment>
<comment type="caution">
    <text evidence="8">The sequence shown here is derived from an EMBL/GenBank/DDBJ whole genome shotgun (WGS) entry which is preliminary data.</text>
</comment>
<evidence type="ECO:0000259" key="5">
    <source>
        <dbReference type="Pfam" id="PF00703"/>
    </source>
</evidence>
<feature type="region of interest" description="Disordered" evidence="4">
    <location>
        <begin position="617"/>
        <end position="637"/>
    </location>
</feature>
<dbReference type="Pfam" id="PF00703">
    <property type="entry name" value="Glyco_hydro_2"/>
    <property type="match status" value="1"/>
</dbReference>
<organism evidence="8 9">
    <name type="scientific">Streptomyces rhizosphaericus</name>
    <dbReference type="NCBI Taxonomy" id="114699"/>
    <lineage>
        <taxon>Bacteria</taxon>
        <taxon>Bacillati</taxon>
        <taxon>Actinomycetota</taxon>
        <taxon>Actinomycetes</taxon>
        <taxon>Kitasatosporales</taxon>
        <taxon>Streptomycetaceae</taxon>
        <taxon>Streptomyces</taxon>
        <taxon>Streptomyces violaceusniger group</taxon>
    </lineage>
</organism>
<accession>A0ABN1P5L5</accession>
<dbReference type="InterPro" id="IPR006102">
    <property type="entry name" value="Ig-like_GH2"/>
</dbReference>
<sequence length="637" mass="71115">MAHPDITSPEVSNDVPRPEYPRPSFVRADWLNLNGAWQFAFDPGDSGLERGLVHQELDGRILVPFCPESELSGIGDTDFHPAVWYRRTVRIPAGWAGRRVLLHFGAVDHDATVWADGREVARHSGGFTSFTADLGVVAGAAGGDAEVVIVVRARDARHGPQARGKQATDYANSDCHYTRTTGIWQTVWAEPVPEVHLRRPRITPDLASGAFHLELPLSTNRPGHRITALVSDADGRTVAEASVRADLDLAPRMVLALPEDRRRPWSPEDPHLYRVRIELLDGAGGTVDRAECTAGLRSVAIDGKRLLLNGRPVFQRLVLDQGWYPDGLMTAPDDAALVRDIELSLAAGFNGARLHQKVFEERFLHHADRLGYLVWGEFGDWGASTGRTTRDNQQPTAGFIAQWLEAVERDYSHPSIVGWCPLNETHQELHDRQTVLDDVTRGMFLATKAADTSRPVLDASGYSHRVAETDVYDSHSYEQDPEAFRRQMAGLDKDDPYLNPDSRGNPGRKDTDAVWSLPYRGQPYFCSEFGGIWWNPEEANEAAGDDREVSWGYGQRPRTEEEFQTRFAGLTGALLDDPLMFGYCYTQLTDVFQEQNGVYRFDRSRKLDVERLRAAQQRPAAFERPAGFGRPAGEEGR</sequence>
<evidence type="ECO:0000313" key="8">
    <source>
        <dbReference type="EMBL" id="GAA0923011.1"/>
    </source>
</evidence>
<dbReference type="InterPro" id="IPR008979">
    <property type="entry name" value="Galactose-bd-like_sf"/>
</dbReference>
<dbReference type="SUPFAM" id="SSF49785">
    <property type="entry name" value="Galactose-binding domain-like"/>
    <property type="match status" value="1"/>
</dbReference>
<dbReference type="GO" id="GO:0016787">
    <property type="term" value="F:hydrolase activity"/>
    <property type="evidence" value="ECO:0007669"/>
    <property type="project" value="UniProtKB-KW"/>
</dbReference>
<dbReference type="PANTHER" id="PTHR42732:SF3">
    <property type="entry name" value="HYDROLASE"/>
    <property type="match status" value="1"/>
</dbReference>
<dbReference type="Proteomes" id="UP001500418">
    <property type="component" value="Unassembled WGS sequence"/>
</dbReference>
<dbReference type="Gene3D" id="2.60.120.260">
    <property type="entry name" value="Galactose-binding domain-like"/>
    <property type="match status" value="1"/>
</dbReference>
<evidence type="ECO:0000259" key="7">
    <source>
        <dbReference type="Pfam" id="PF02837"/>
    </source>
</evidence>
<evidence type="ECO:0000256" key="2">
    <source>
        <dbReference type="ARBA" id="ARBA00022801"/>
    </source>
</evidence>
<dbReference type="InterPro" id="IPR006103">
    <property type="entry name" value="Glyco_hydro_2_cat"/>
</dbReference>
<proteinExistence type="inferred from homology"/>
<dbReference type="EMBL" id="BAAAID010000008">
    <property type="protein sequence ID" value="GAA0923011.1"/>
    <property type="molecule type" value="Genomic_DNA"/>
</dbReference>
<dbReference type="SUPFAM" id="SSF49303">
    <property type="entry name" value="beta-Galactosidase/glucuronidase domain"/>
    <property type="match status" value="1"/>
</dbReference>
<dbReference type="Pfam" id="PF02837">
    <property type="entry name" value="Glyco_hydro_2_N"/>
    <property type="match status" value="1"/>
</dbReference>
<evidence type="ECO:0000259" key="6">
    <source>
        <dbReference type="Pfam" id="PF02836"/>
    </source>
</evidence>
<dbReference type="InterPro" id="IPR036156">
    <property type="entry name" value="Beta-gal/glucu_dom_sf"/>
</dbReference>
<dbReference type="InterPro" id="IPR013783">
    <property type="entry name" value="Ig-like_fold"/>
</dbReference>
<gene>
    <name evidence="8" type="ORF">GCM10009575_018600</name>
</gene>
<feature type="domain" description="Glycosyl hydrolases family 2 sugar binding" evidence="7">
    <location>
        <begin position="80"/>
        <end position="152"/>
    </location>
</feature>